<dbReference type="STRING" id="1620.IV67_GL001333"/>
<comment type="caution">
    <text evidence="6">The sequence shown here is derived from an EMBL/GenBank/DDBJ whole genome shotgun (WGS) entry which is preliminary data.</text>
</comment>
<dbReference type="EMBL" id="JQCD01000009">
    <property type="protein sequence ID" value="KRN77806.1"/>
    <property type="molecule type" value="Genomic_DNA"/>
</dbReference>
<keyword evidence="7" id="KW-1185">Reference proteome</keyword>
<keyword evidence="1" id="KW-1003">Cell membrane</keyword>
<dbReference type="InterPro" id="IPR010899">
    <property type="entry name" value="UPF0344"/>
</dbReference>
<sequence>MVASLAIFVSDDKISKISMMVARLGYIFAIVSGAMLFSYAYQENAMQTIIKVVLGIGLIGLIEVAFAKKKRHELNVGFAFVVIVAIILVGLFGIHLAGGYPFVH</sequence>
<dbReference type="PATRIC" id="fig|1620.3.peg.1348"/>
<protein>
    <submittedName>
        <fullName evidence="6">Uncharacterized protein</fullName>
    </submittedName>
</protein>
<name>A0A0R2JKM8_9LACO</name>
<keyword evidence="2 5" id="KW-0812">Transmembrane</keyword>
<feature type="transmembrane region" description="Helical" evidence="5">
    <location>
        <begin position="21"/>
        <end position="42"/>
    </location>
</feature>
<evidence type="ECO:0000256" key="3">
    <source>
        <dbReference type="ARBA" id="ARBA00022989"/>
    </source>
</evidence>
<evidence type="ECO:0000313" key="7">
    <source>
        <dbReference type="Proteomes" id="UP000051673"/>
    </source>
</evidence>
<reference evidence="6 7" key="1">
    <citation type="journal article" date="2015" name="Genome Announc.">
        <title>Expanding the biotechnology potential of lactobacilli through comparative genomics of 213 strains and associated genera.</title>
        <authorList>
            <person name="Sun Z."/>
            <person name="Harris H.M."/>
            <person name="McCann A."/>
            <person name="Guo C."/>
            <person name="Argimon S."/>
            <person name="Zhang W."/>
            <person name="Yang X."/>
            <person name="Jeffery I.B."/>
            <person name="Cooney J.C."/>
            <person name="Kagawa T.F."/>
            <person name="Liu W."/>
            <person name="Song Y."/>
            <person name="Salvetti E."/>
            <person name="Wrobel A."/>
            <person name="Rasinkangas P."/>
            <person name="Parkhill J."/>
            <person name="Rea M.C."/>
            <person name="O'Sullivan O."/>
            <person name="Ritari J."/>
            <person name="Douillard F.P."/>
            <person name="Paul Ross R."/>
            <person name="Yang R."/>
            <person name="Briner A.E."/>
            <person name="Felis G.E."/>
            <person name="de Vos W.M."/>
            <person name="Barrangou R."/>
            <person name="Klaenhammer T.R."/>
            <person name="Caufield P.W."/>
            <person name="Cui Y."/>
            <person name="Zhang H."/>
            <person name="O'Toole P.W."/>
        </authorList>
    </citation>
    <scope>NUCLEOTIDE SEQUENCE [LARGE SCALE GENOMIC DNA]</scope>
    <source>
        <strain evidence="6 7">DSM 20014</strain>
    </source>
</reference>
<keyword evidence="4 5" id="KW-0472">Membrane</keyword>
<evidence type="ECO:0000256" key="1">
    <source>
        <dbReference type="ARBA" id="ARBA00022475"/>
    </source>
</evidence>
<evidence type="ECO:0000313" key="6">
    <source>
        <dbReference type="EMBL" id="KRN77806.1"/>
    </source>
</evidence>
<proteinExistence type="predicted"/>
<accession>A0A0R2JKM8</accession>
<keyword evidence="3 5" id="KW-1133">Transmembrane helix</keyword>
<dbReference type="Pfam" id="PF07457">
    <property type="entry name" value="DUF1516"/>
    <property type="match status" value="1"/>
</dbReference>
<gene>
    <name evidence="6" type="ORF">IV67_GL001333</name>
</gene>
<evidence type="ECO:0000256" key="5">
    <source>
        <dbReference type="SAM" id="Phobius"/>
    </source>
</evidence>
<organism evidence="6 7">
    <name type="scientific">Weissella minor</name>
    <dbReference type="NCBI Taxonomy" id="1620"/>
    <lineage>
        <taxon>Bacteria</taxon>
        <taxon>Bacillati</taxon>
        <taxon>Bacillota</taxon>
        <taxon>Bacilli</taxon>
        <taxon>Lactobacillales</taxon>
        <taxon>Lactobacillaceae</taxon>
        <taxon>Weissella</taxon>
    </lineage>
</organism>
<feature type="transmembrane region" description="Helical" evidence="5">
    <location>
        <begin position="78"/>
        <end position="103"/>
    </location>
</feature>
<evidence type="ECO:0000256" key="2">
    <source>
        <dbReference type="ARBA" id="ARBA00022692"/>
    </source>
</evidence>
<evidence type="ECO:0000256" key="4">
    <source>
        <dbReference type="ARBA" id="ARBA00023136"/>
    </source>
</evidence>
<dbReference type="Proteomes" id="UP000051673">
    <property type="component" value="Unassembled WGS sequence"/>
</dbReference>
<dbReference type="AlphaFoldDB" id="A0A0R2JKM8"/>
<feature type="transmembrane region" description="Helical" evidence="5">
    <location>
        <begin position="48"/>
        <end position="66"/>
    </location>
</feature>